<protein>
    <submittedName>
        <fullName evidence="1">Uncharacterized protein</fullName>
    </submittedName>
</protein>
<evidence type="ECO:0000313" key="1">
    <source>
        <dbReference type="EMBL" id="KAI3680621.1"/>
    </source>
</evidence>
<evidence type="ECO:0000313" key="2">
    <source>
        <dbReference type="Proteomes" id="UP001055879"/>
    </source>
</evidence>
<accession>A0ACB8Y6C5</accession>
<keyword evidence="2" id="KW-1185">Reference proteome</keyword>
<dbReference type="EMBL" id="CM042059">
    <property type="protein sequence ID" value="KAI3680621.1"/>
    <property type="molecule type" value="Genomic_DNA"/>
</dbReference>
<name>A0ACB8Y6C5_ARCLA</name>
<sequence length="79" mass="8848">MIRGAEVYDPWIRQSGRVVSVDGLTANLTDRFGAIIGKGRSQTSRRTANQGPFGHDVGRQQRIGVVIFKALFFRKKETK</sequence>
<dbReference type="Proteomes" id="UP001055879">
    <property type="component" value="Linkage Group LG13"/>
</dbReference>
<proteinExistence type="predicted"/>
<organism evidence="1 2">
    <name type="scientific">Arctium lappa</name>
    <name type="common">Greater burdock</name>
    <name type="synonym">Lappa major</name>
    <dbReference type="NCBI Taxonomy" id="4217"/>
    <lineage>
        <taxon>Eukaryota</taxon>
        <taxon>Viridiplantae</taxon>
        <taxon>Streptophyta</taxon>
        <taxon>Embryophyta</taxon>
        <taxon>Tracheophyta</taxon>
        <taxon>Spermatophyta</taxon>
        <taxon>Magnoliopsida</taxon>
        <taxon>eudicotyledons</taxon>
        <taxon>Gunneridae</taxon>
        <taxon>Pentapetalae</taxon>
        <taxon>asterids</taxon>
        <taxon>campanulids</taxon>
        <taxon>Asterales</taxon>
        <taxon>Asteraceae</taxon>
        <taxon>Carduoideae</taxon>
        <taxon>Cardueae</taxon>
        <taxon>Arctiinae</taxon>
        <taxon>Arctium</taxon>
    </lineage>
</organism>
<reference evidence="1 2" key="2">
    <citation type="journal article" date="2022" name="Mol. Ecol. Resour.">
        <title>The genomes of chicory, endive, great burdock and yacon provide insights into Asteraceae paleo-polyploidization history and plant inulin production.</title>
        <authorList>
            <person name="Fan W."/>
            <person name="Wang S."/>
            <person name="Wang H."/>
            <person name="Wang A."/>
            <person name="Jiang F."/>
            <person name="Liu H."/>
            <person name="Zhao H."/>
            <person name="Xu D."/>
            <person name="Zhang Y."/>
        </authorList>
    </citation>
    <scope>NUCLEOTIDE SEQUENCE [LARGE SCALE GENOMIC DNA]</scope>
    <source>
        <strain evidence="2">cv. Niubang</strain>
    </source>
</reference>
<comment type="caution">
    <text evidence="1">The sequence shown here is derived from an EMBL/GenBank/DDBJ whole genome shotgun (WGS) entry which is preliminary data.</text>
</comment>
<reference evidence="2" key="1">
    <citation type="journal article" date="2022" name="Mol. Ecol. Resour.">
        <title>The genomes of chicory, endive, great burdock and yacon provide insights into Asteraceae palaeo-polyploidization history and plant inulin production.</title>
        <authorList>
            <person name="Fan W."/>
            <person name="Wang S."/>
            <person name="Wang H."/>
            <person name="Wang A."/>
            <person name="Jiang F."/>
            <person name="Liu H."/>
            <person name="Zhao H."/>
            <person name="Xu D."/>
            <person name="Zhang Y."/>
        </authorList>
    </citation>
    <scope>NUCLEOTIDE SEQUENCE [LARGE SCALE GENOMIC DNA]</scope>
    <source>
        <strain evidence="2">cv. Niubang</strain>
    </source>
</reference>
<gene>
    <name evidence="1" type="ORF">L6452_35394</name>
</gene>